<name>A0AAW1FY57_ZOAVI</name>
<gene>
    <name evidence="2" type="ORF">VZT92_004389</name>
</gene>
<evidence type="ECO:0000313" key="3">
    <source>
        <dbReference type="Proteomes" id="UP001488805"/>
    </source>
</evidence>
<comment type="caution">
    <text evidence="2">The sequence shown here is derived from an EMBL/GenBank/DDBJ whole genome shotgun (WGS) entry which is preliminary data.</text>
</comment>
<protein>
    <submittedName>
        <fullName evidence="2">Uncharacterized protein</fullName>
    </submittedName>
</protein>
<feature type="region of interest" description="Disordered" evidence="1">
    <location>
        <begin position="34"/>
        <end position="104"/>
    </location>
</feature>
<feature type="compositionally biased region" description="Basic and acidic residues" evidence="1">
    <location>
        <begin position="90"/>
        <end position="104"/>
    </location>
</feature>
<feature type="compositionally biased region" description="Basic and acidic residues" evidence="1">
    <location>
        <begin position="44"/>
        <end position="58"/>
    </location>
</feature>
<keyword evidence="3" id="KW-1185">Reference proteome</keyword>
<evidence type="ECO:0000256" key="1">
    <source>
        <dbReference type="SAM" id="MobiDB-lite"/>
    </source>
</evidence>
<dbReference type="EMBL" id="JBCEZU010000023">
    <property type="protein sequence ID" value="KAK9539273.1"/>
    <property type="molecule type" value="Genomic_DNA"/>
</dbReference>
<organism evidence="2 3">
    <name type="scientific">Zoarces viviparus</name>
    <name type="common">Viviparous eelpout</name>
    <name type="synonym">Blennius viviparus</name>
    <dbReference type="NCBI Taxonomy" id="48416"/>
    <lineage>
        <taxon>Eukaryota</taxon>
        <taxon>Metazoa</taxon>
        <taxon>Chordata</taxon>
        <taxon>Craniata</taxon>
        <taxon>Vertebrata</taxon>
        <taxon>Euteleostomi</taxon>
        <taxon>Actinopterygii</taxon>
        <taxon>Neopterygii</taxon>
        <taxon>Teleostei</taxon>
        <taxon>Neoteleostei</taxon>
        <taxon>Acanthomorphata</taxon>
        <taxon>Eupercaria</taxon>
        <taxon>Perciformes</taxon>
        <taxon>Cottioidei</taxon>
        <taxon>Zoarcales</taxon>
        <taxon>Zoarcidae</taxon>
        <taxon>Zoarcinae</taxon>
        <taxon>Zoarces</taxon>
    </lineage>
</organism>
<evidence type="ECO:0000313" key="2">
    <source>
        <dbReference type="EMBL" id="KAK9539273.1"/>
    </source>
</evidence>
<sequence length="104" mass="11999">MGNKQQQLSRTALIKHSALAQRPAVYCILDRSRPDWAPTKKSGRCHDYRLPPRRERGRNQTALTVAHPCSRQPKSRRLGSTQSATATRSLRLERSHLRREDNWA</sequence>
<accession>A0AAW1FY57</accession>
<feature type="compositionally biased region" description="Polar residues" evidence="1">
    <location>
        <begin position="78"/>
        <end position="87"/>
    </location>
</feature>
<proteinExistence type="predicted"/>
<dbReference type="AlphaFoldDB" id="A0AAW1FY57"/>
<dbReference type="Proteomes" id="UP001488805">
    <property type="component" value="Unassembled WGS sequence"/>
</dbReference>
<reference evidence="2 3" key="1">
    <citation type="journal article" date="2024" name="Genome Biol. Evol.">
        <title>Chromosome-level genome assembly of the viviparous eelpout Zoarces viviparus.</title>
        <authorList>
            <person name="Fuhrmann N."/>
            <person name="Brasseur M.V."/>
            <person name="Bakowski C.E."/>
            <person name="Podsiadlowski L."/>
            <person name="Prost S."/>
            <person name="Krehenwinkel H."/>
            <person name="Mayer C."/>
        </authorList>
    </citation>
    <scope>NUCLEOTIDE SEQUENCE [LARGE SCALE GENOMIC DNA]</scope>
    <source>
        <strain evidence="2">NO-MEL_2022_Ind0_liver</strain>
    </source>
</reference>